<dbReference type="EMBL" id="FUWJ01000004">
    <property type="protein sequence ID" value="SKA12389.1"/>
    <property type="molecule type" value="Genomic_DNA"/>
</dbReference>
<dbReference type="PRINTS" id="PR00119">
    <property type="entry name" value="CATATPASE"/>
</dbReference>
<comment type="similarity">
    <text evidence="2">Belongs to the cation transport ATPase (P-type) (TC 3.A.3) family. Type IIIA subfamily.</text>
</comment>
<dbReference type="InterPro" id="IPR023298">
    <property type="entry name" value="ATPase_P-typ_TM_dom_sf"/>
</dbReference>
<dbReference type="PRINTS" id="PR00120">
    <property type="entry name" value="HATPASE"/>
</dbReference>
<dbReference type="Pfam" id="PF00690">
    <property type="entry name" value="Cation_ATPase_N"/>
    <property type="match status" value="1"/>
</dbReference>
<dbReference type="SUPFAM" id="SSF56784">
    <property type="entry name" value="HAD-like"/>
    <property type="match status" value="1"/>
</dbReference>
<keyword evidence="9 10" id="KW-0472">Membrane</keyword>
<feature type="transmembrane region" description="Helical" evidence="10">
    <location>
        <begin position="641"/>
        <end position="659"/>
    </location>
</feature>
<evidence type="ECO:0000256" key="9">
    <source>
        <dbReference type="ARBA" id="ARBA00023136"/>
    </source>
</evidence>
<evidence type="ECO:0000256" key="8">
    <source>
        <dbReference type="ARBA" id="ARBA00022989"/>
    </source>
</evidence>
<dbReference type="NCBIfam" id="TIGR01494">
    <property type="entry name" value="ATPase_P-type"/>
    <property type="match status" value="2"/>
</dbReference>
<keyword evidence="6" id="KW-0067">ATP-binding</keyword>
<comment type="subcellular location">
    <subcellularLocation>
        <location evidence="1">Membrane</location>
        <topology evidence="1">Multi-pass membrane protein</topology>
    </subcellularLocation>
</comment>
<name>A0A1T4R8X6_9HYPH</name>
<feature type="transmembrane region" description="Helical" evidence="10">
    <location>
        <begin position="270"/>
        <end position="293"/>
    </location>
</feature>
<dbReference type="InterPro" id="IPR023214">
    <property type="entry name" value="HAD_sf"/>
</dbReference>
<keyword evidence="7" id="KW-1278">Translocase</keyword>
<dbReference type="InterPro" id="IPR036412">
    <property type="entry name" value="HAD-like_sf"/>
</dbReference>
<keyword evidence="5" id="KW-0547">Nucleotide-binding</keyword>
<dbReference type="FunFam" id="2.70.150.10:FF:000042">
    <property type="entry name" value="Plasma membrane ATPase"/>
    <property type="match status" value="1"/>
</dbReference>
<dbReference type="Gene3D" id="3.40.1110.10">
    <property type="entry name" value="Calcium-transporting ATPase, cytoplasmic domain N"/>
    <property type="match status" value="1"/>
</dbReference>
<proteinExistence type="inferred from homology"/>
<dbReference type="GO" id="GO:0016887">
    <property type="term" value="F:ATP hydrolysis activity"/>
    <property type="evidence" value="ECO:0007669"/>
    <property type="project" value="InterPro"/>
</dbReference>
<keyword evidence="8 10" id="KW-1133">Transmembrane helix</keyword>
<dbReference type="InterPro" id="IPR001757">
    <property type="entry name" value="P_typ_ATPase"/>
</dbReference>
<evidence type="ECO:0000256" key="6">
    <source>
        <dbReference type="ARBA" id="ARBA00022840"/>
    </source>
</evidence>
<dbReference type="GO" id="GO:0016020">
    <property type="term" value="C:membrane"/>
    <property type="evidence" value="ECO:0007669"/>
    <property type="project" value="UniProtKB-SubCell"/>
</dbReference>
<protein>
    <submittedName>
        <fullName evidence="12">H+-transporting ATPase</fullName>
    </submittedName>
</protein>
<dbReference type="Pfam" id="PF00122">
    <property type="entry name" value="E1-E2_ATPase"/>
    <property type="match status" value="1"/>
</dbReference>
<dbReference type="SFLD" id="SFLDG00002">
    <property type="entry name" value="C1.7:_P-type_atpase_like"/>
    <property type="match status" value="1"/>
</dbReference>
<evidence type="ECO:0000256" key="10">
    <source>
        <dbReference type="SAM" id="Phobius"/>
    </source>
</evidence>
<feature type="transmembrane region" description="Helical" evidence="10">
    <location>
        <begin position="706"/>
        <end position="730"/>
    </location>
</feature>
<evidence type="ECO:0000313" key="12">
    <source>
        <dbReference type="EMBL" id="SKA12389.1"/>
    </source>
</evidence>
<evidence type="ECO:0000256" key="3">
    <source>
        <dbReference type="ARBA" id="ARBA00022553"/>
    </source>
</evidence>
<dbReference type="Gene3D" id="1.20.1110.10">
    <property type="entry name" value="Calcium-transporting ATPase, transmembrane domain"/>
    <property type="match status" value="1"/>
</dbReference>
<dbReference type="InterPro" id="IPR018303">
    <property type="entry name" value="ATPase_P-typ_P_site"/>
</dbReference>
<evidence type="ECO:0000256" key="1">
    <source>
        <dbReference type="ARBA" id="ARBA00004141"/>
    </source>
</evidence>
<dbReference type="Gene3D" id="3.40.50.1000">
    <property type="entry name" value="HAD superfamily/HAD-like"/>
    <property type="match status" value="1"/>
</dbReference>
<gene>
    <name evidence="12" type="ORF">SAMN02745126_03685</name>
</gene>
<evidence type="ECO:0000256" key="2">
    <source>
        <dbReference type="ARBA" id="ARBA00008804"/>
    </source>
</evidence>
<dbReference type="InterPro" id="IPR059000">
    <property type="entry name" value="ATPase_P-type_domA"/>
</dbReference>
<dbReference type="SUPFAM" id="SSF81653">
    <property type="entry name" value="Calcium ATPase, transduction domain A"/>
    <property type="match status" value="1"/>
</dbReference>
<feature type="domain" description="Cation-transporting P-type ATPase N-terminal" evidence="11">
    <location>
        <begin position="31"/>
        <end position="91"/>
    </location>
</feature>
<organism evidence="12 13">
    <name type="scientific">Enhydrobacter aerosaccus</name>
    <dbReference type="NCBI Taxonomy" id="225324"/>
    <lineage>
        <taxon>Bacteria</taxon>
        <taxon>Pseudomonadati</taxon>
        <taxon>Pseudomonadota</taxon>
        <taxon>Alphaproteobacteria</taxon>
        <taxon>Hyphomicrobiales</taxon>
        <taxon>Enhydrobacter</taxon>
    </lineage>
</organism>
<dbReference type="InterPro" id="IPR008250">
    <property type="entry name" value="ATPase_P-typ_transduc_dom_A_sf"/>
</dbReference>
<keyword evidence="4 10" id="KW-0812">Transmembrane</keyword>
<dbReference type="PROSITE" id="PS00154">
    <property type="entry name" value="ATPASE_E1_E2"/>
    <property type="match status" value="1"/>
</dbReference>
<reference evidence="13" key="1">
    <citation type="submission" date="2017-02" db="EMBL/GenBank/DDBJ databases">
        <authorList>
            <person name="Varghese N."/>
            <person name="Submissions S."/>
        </authorList>
    </citation>
    <scope>NUCLEOTIDE SEQUENCE [LARGE SCALE GENOMIC DNA]</scope>
    <source>
        <strain evidence="13">ATCC 27094</strain>
    </source>
</reference>
<evidence type="ECO:0000313" key="13">
    <source>
        <dbReference type="Proteomes" id="UP000190092"/>
    </source>
</evidence>
<feature type="transmembrane region" description="Helical" evidence="10">
    <location>
        <begin position="742"/>
        <end position="760"/>
    </location>
</feature>
<accession>A0A1T4R8X6</accession>
<feature type="transmembrane region" description="Helical" evidence="10">
    <location>
        <begin position="772"/>
        <end position="791"/>
    </location>
</feature>
<dbReference type="SFLD" id="SFLDF00027">
    <property type="entry name" value="p-type_atpase"/>
    <property type="match status" value="1"/>
</dbReference>
<dbReference type="Gene3D" id="2.70.150.10">
    <property type="entry name" value="Calcium-transporting ATPase, cytoplasmic transduction domain A"/>
    <property type="match status" value="1"/>
</dbReference>
<evidence type="ECO:0000256" key="4">
    <source>
        <dbReference type="ARBA" id="ARBA00022692"/>
    </source>
</evidence>
<dbReference type="Proteomes" id="UP000190092">
    <property type="component" value="Unassembled WGS sequence"/>
</dbReference>
<evidence type="ECO:0000256" key="7">
    <source>
        <dbReference type="ARBA" id="ARBA00022967"/>
    </source>
</evidence>
<dbReference type="PANTHER" id="PTHR42861">
    <property type="entry name" value="CALCIUM-TRANSPORTING ATPASE"/>
    <property type="match status" value="1"/>
</dbReference>
<dbReference type="AlphaFoldDB" id="A0A1T4R8X6"/>
<evidence type="ECO:0000259" key="11">
    <source>
        <dbReference type="SMART" id="SM00831"/>
    </source>
</evidence>
<feature type="transmembrane region" description="Helical" evidence="10">
    <location>
        <begin position="680"/>
        <end position="700"/>
    </location>
</feature>
<dbReference type="InterPro" id="IPR044492">
    <property type="entry name" value="P_typ_ATPase_HD_dom"/>
</dbReference>
<dbReference type="OrthoDB" id="391538at2"/>
<feature type="transmembrane region" description="Helical" evidence="10">
    <location>
        <begin position="241"/>
        <end position="264"/>
    </location>
</feature>
<dbReference type="InterPro" id="IPR004014">
    <property type="entry name" value="ATPase_P-typ_cation-transptr_N"/>
</dbReference>
<evidence type="ECO:0000256" key="5">
    <source>
        <dbReference type="ARBA" id="ARBA00022741"/>
    </source>
</evidence>
<dbReference type="SUPFAM" id="SSF81665">
    <property type="entry name" value="Calcium ATPase, transmembrane domain M"/>
    <property type="match status" value="1"/>
</dbReference>
<dbReference type="SMART" id="SM00831">
    <property type="entry name" value="Cation_ATPase_N"/>
    <property type="match status" value="1"/>
</dbReference>
<dbReference type="GO" id="GO:0005524">
    <property type="term" value="F:ATP binding"/>
    <property type="evidence" value="ECO:0007669"/>
    <property type="project" value="UniProtKB-KW"/>
</dbReference>
<dbReference type="GO" id="GO:0015662">
    <property type="term" value="F:P-type ion transporter activity"/>
    <property type="evidence" value="ECO:0007669"/>
    <property type="project" value="UniProtKB-ARBA"/>
</dbReference>
<dbReference type="Pfam" id="PF00702">
    <property type="entry name" value="Hydrolase"/>
    <property type="match status" value="1"/>
</dbReference>
<sequence length="802" mass="83974">MRAAQTAWPAPFVVEFFDREPPPPAVNDQESPSTSSVGLTTTEAGRRLAEFGPNATPEVAVHPLWLILGKFVAPIPCLLEAAIALQLILGEYIEASVIAVLLVFNAALALFHENRAHATVEALKSRLALYANVRRNGEWRTVPASEIVPGDVLKLSLGNVIAADVRLLTGGVLLDQSTITGESLPVEGAAGMETYAGVLVRRGEAIAVVTQTGARTKFGRTAELVRTAYVTSAQQRTIFRVVAYLAAINAVVASALIAYGWTIGLPGTEFIPLVLIAVLATVPVALPATFTLATAIGAQKLAGQGVLPTRLSAVDEAASMDLLCSDKTGTLTRNELAVVAIHAFPGFDNRQVAELGALASSEGGSDPVDQAVRRAARPDPSLRSRLLNFVPFDPASKMSQATIEDGTDKAIRIVKGAFATVAALAEPCPGSTEAATDLERQGFRVLAVARAQAGAMQLAGLLALSDPPRADAAMCIAQLRDLGVEVVIATGDAPLTAEVIARQVGISGTVRPPGPIAAGSTSLSDYAVFAGVLPEDKFNLVKALQAAGHTVGMCGDGANDAAALRQAQIGIAVSTATDVAKSAAGIVLTEPGLGGIVAAVREGRITFQRILTYTLRSIVNKVRQVLFLAIGLVMIRHAVLTPMMMVLSMITGDFLAMSATTDNVRPSRRPNTWRVGRLTLAGAILGLFDLIFCSAVLAFGKYQLGLSLGALQTLTLVTLVFNGQAVFYVVRERGRIWSSRPSGIVVLASLADILIVPTMANRGILMSSLPLGIIGGLFAAAVVLAFVLDLVKCEIFGRLQMA</sequence>
<keyword evidence="13" id="KW-1185">Reference proteome</keyword>
<dbReference type="SFLD" id="SFLDS00003">
    <property type="entry name" value="Haloacid_Dehalogenase"/>
    <property type="match status" value="1"/>
</dbReference>
<dbReference type="STRING" id="225324.SAMN02745126_03685"/>
<keyword evidence="3" id="KW-0597">Phosphoprotein</keyword>
<dbReference type="InterPro" id="IPR023299">
    <property type="entry name" value="ATPase_P-typ_cyto_dom_N"/>
</dbReference>